<sequence length="103" mass="10335">AGSQVLAAGSRDGTGRTHRPALSQAVPAGLTAVQRALPAVRGRGSEELAARPPAGAGWAARFPFLPPAAARAGSGDRGWLCGLRVPALHLGHGQRGSRAAGSR</sequence>
<feature type="region of interest" description="Disordered" evidence="1">
    <location>
        <begin position="1"/>
        <end position="23"/>
    </location>
</feature>
<reference evidence="2 3" key="1">
    <citation type="journal article" date="2018" name="Nat. Ecol. Evol.">
        <title>Shark genomes provide insights into elasmobranch evolution and the origin of vertebrates.</title>
        <authorList>
            <person name="Hara Y"/>
            <person name="Yamaguchi K"/>
            <person name="Onimaru K"/>
            <person name="Kadota M"/>
            <person name="Koyanagi M"/>
            <person name="Keeley SD"/>
            <person name="Tatsumi K"/>
            <person name="Tanaka K"/>
            <person name="Motone F"/>
            <person name="Kageyama Y"/>
            <person name="Nozu R"/>
            <person name="Adachi N"/>
            <person name="Nishimura O"/>
            <person name="Nakagawa R"/>
            <person name="Tanegashima C"/>
            <person name="Kiyatake I"/>
            <person name="Matsumoto R"/>
            <person name="Murakumo K"/>
            <person name="Nishida K"/>
            <person name="Terakita A"/>
            <person name="Kuratani S"/>
            <person name="Sato K"/>
            <person name="Hyodo S Kuraku.S."/>
        </authorList>
    </citation>
    <scope>NUCLEOTIDE SEQUENCE [LARGE SCALE GENOMIC DNA]</scope>
</reference>
<feature type="non-terminal residue" evidence="2">
    <location>
        <position position="1"/>
    </location>
</feature>
<organism evidence="2 3">
    <name type="scientific">Chiloscyllium punctatum</name>
    <name type="common">Brownbanded bambooshark</name>
    <name type="synonym">Hemiscyllium punctatum</name>
    <dbReference type="NCBI Taxonomy" id="137246"/>
    <lineage>
        <taxon>Eukaryota</taxon>
        <taxon>Metazoa</taxon>
        <taxon>Chordata</taxon>
        <taxon>Craniata</taxon>
        <taxon>Vertebrata</taxon>
        <taxon>Chondrichthyes</taxon>
        <taxon>Elasmobranchii</taxon>
        <taxon>Galeomorphii</taxon>
        <taxon>Galeoidea</taxon>
        <taxon>Orectolobiformes</taxon>
        <taxon>Hemiscylliidae</taxon>
        <taxon>Chiloscyllium</taxon>
    </lineage>
</organism>
<keyword evidence="3" id="KW-1185">Reference proteome</keyword>
<gene>
    <name evidence="2" type="ORF">chiPu_0024354</name>
</gene>
<name>A0A401TBN7_CHIPU</name>
<dbReference type="AlphaFoldDB" id="A0A401TBN7"/>
<proteinExistence type="predicted"/>
<dbReference type="Proteomes" id="UP000287033">
    <property type="component" value="Unassembled WGS sequence"/>
</dbReference>
<protein>
    <submittedName>
        <fullName evidence="2">Uncharacterized protein</fullName>
    </submittedName>
</protein>
<comment type="caution">
    <text evidence="2">The sequence shown here is derived from an EMBL/GenBank/DDBJ whole genome shotgun (WGS) entry which is preliminary data.</text>
</comment>
<evidence type="ECO:0000313" key="2">
    <source>
        <dbReference type="EMBL" id="GCC40037.1"/>
    </source>
</evidence>
<accession>A0A401TBN7</accession>
<evidence type="ECO:0000313" key="3">
    <source>
        <dbReference type="Proteomes" id="UP000287033"/>
    </source>
</evidence>
<dbReference type="EMBL" id="BEZZ01037665">
    <property type="protein sequence ID" value="GCC40037.1"/>
    <property type="molecule type" value="Genomic_DNA"/>
</dbReference>
<evidence type="ECO:0000256" key="1">
    <source>
        <dbReference type="SAM" id="MobiDB-lite"/>
    </source>
</evidence>